<name>A0AA38LXW5_9CUCU</name>
<evidence type="ECO:0000313" key="3">
    <source>
        <dbReference type="Proteomes" id="UP001168821"/>
    </source>
</evidence>
<accession>A0AA38LXW5</accession>
<organism evidence="2 3">
    <name type="scientific">Zophobas morio</name>
    <dbReference type="NCBI Taxonomy" id="2755281"/>
    <lineage>
        <taxon>Eukaryota</taxon>
        <taxon>Metazoa</taxon>
        <taxon>Ecdysozoa</taxon>
        <taxon>Arthropoda</taxon>
        <taxon>Hexapoda</taxon>
        <taxon>Insecta</taxon>
        <taxon>Pterygota</taxon>
        <taxon>Neoptera</taxon>
        <taxon>Endopterygota</taxon>
        <taxon>Coleoptera</taxon>
        <taxon>Polyphaga</taxon>
        <taxon>Cucujiformia</taxon>
        <taxon>Tenebrionidae</taxon>
        <taxon>Zophobas</taxon>
    </lineage>
</organism>
<feature type="signal peptide" evidence="1">
    <location>
        <begin position="1"/>
        <end position="23"/>
    </location>
</feature>
<reference evidence="2" key="1">
    <citation type="journal article" date="2023" name="G3 (Bethesda)">
        <title>Whole genome assemblies of Zophobas morio and Tenebrio molitor.</title>
        <authorList>
            <person name="Kaur S."/>
            <person name="Stinson S.A."/>
            <person name="diCenzo G.C."/>
        </authorList>
    </citation>
    <scope>NUCLEOTIDE SEQUENCE</scope>
    <source>
        <strain evidence="2">QUZm001</strain>
    </source>
</reference>
<comment type="caution">
    <text evidence="2">The sequence shown here is derived from an EMBL/GenBank/DDBJ whole genome shotgun (WGS) entry which is preliminary data.</text>
</comment>
<evidence type="ECO:0000313" key="2">
    <source>
        <dbReference type="EMBL" id="KAJ3615531.1"/>
    </source>
</evidence>
<gene>
    <name evidence="2" type="ORF">Zmor_016349</name>
</gene>
<dbReference type="EMBL" id="JALNTZ010004088">
    <property type="protein sequence ID" value="KAJ3615531.1"/>
    <property type="molecule type" value="Genomic_DNA"/>
</dbReference>
<evidence type="ECO:0000256" key="1">
    <source>
        <dbReference type="SAM" id="SignalP"/>
    </source>
</evidence>
<feature type="chain" id="PRO_5041273291" evidence="1">
    <location>
        <begin position="24"/>
        <end position="176"/>
    </location>
</feature>
<protein>
    <submittedName>
        <fullName evidence="2">Uncharacterized protein</fullName>
    </submittedName>
</protein>
<dbReference type="Proteomes" id="UP001168821">
    <property type="component" value="Unassembled WGS sequence"/>
</dbReference>
<proteinExistence type="predicted"/>
<sequence>MQRCESSPFLSLLLGELVALFCSQPLLPPSPREHSGASPCIASTLSSLQASMLEELDAFIITEHTGDVKRKTCIFLYSISKCHSLSLTFITWGEDMLSVFASLLLPGHENSILNCSLLLSNFRGYQLELLTNNLGPLFLTGYYIHKNCFKAIWYVRKAVRHPVRKTLSLFCFLLWS</sequence>
<dbReference type="AlphaFoldDB" id="A0AA38LXW5"/>
<keyword evidence="3" id="KW-1185">Reference proteome</keyword>
<keyword evidence="1" id="KW-0732">Signal</keyword>